<dbReference type="AlphaFoldDB" id="A0A7J9KR69"/>
<sequence length="325" mass="35815">MASRVLSTTSFTPLCSSTTFNKPKFKPSTNQAKPFLFSSSSSSLGFRNRKIKCNAVSESSQGSIDRTVYQGAFGPWTIDPEDVREEKPMMFKPDRVSVRKKALDRFTRESVLLYRSGLVTAASSFVIASSAAFLPDNFTLKEIIENNLNLIYLIGAGGLGLSLYLIHIYITTLKRTLQAFWALGVVGSLATYLALAQPAGMNLVQYVIENPMAVWFVGPLFAALTGLVFKEGLCYGKLEAAILTFIIPTLLLGHLTGLMDDGTKLTLLGSWMALFVVFAGRKFTQPVKDDIGDKSVFVFNSLPEDKKEALIEKLEKQKLQSDSQF</sequence>
<dbReference type="EMBL" id="JABFAF010000002">
    <property type="protein sequence ID" value="MBA0848900.1"/>
    <property type="molecule type" value="Genomic_DNA"/>
</dbReference>
<dbReference type="PANTHER" id="PTHR36716:SF2">
    <property type="entry name" value="F3H9.20 PROTEIN"/>
    <property type="match status" value="1"/>
</dbReference>
<dbReference type="GO" id="GO:0009507">
    <property type="term" value="C:chloroplast"/>
    <property type="evidence" value="ECO:0007669"/>
    <property type="project" value="TreeGrafter"/>
</dbReference>
<feature type="transmembrane region" description="Helical" evidence="1">
    <location>
        <begin position="179"/>
        <end position="200"/>
    </location>
</feature>
<dbReference type="Pfam" id="PF10063">
    <property type="entry name" value="DUF2301"/>
    <property type="match status" value="1"/>
</dbReference>
<dbReference type="OrthoDB" id="2020161at2759"/>
<gene>
    <name evidence="2" type="ORF">Goshw_008540</name>
</gene>
<evidence type="ECO:0000313" key="2">
    <source>
        <dbReference type="EMBL" id="MBA0848900.1"/>
    </source>
</evidence>
<feature type="transmembrane region" description="Helical" evidence="1">
    <location>
        <begin position="212"/>
        <end position="229"/>
    </location>
</feature>
<proteinExistence type="predicted"/>
<protein>
    <recommendedName>
        <fullName evidence="4">Integral membrane protein</fullName>
    </recommendedName>
</protein>
<keyword evidence="3" id="KW-1185">Reference proteome</keyword>
<evidence type="ECO:0000256" key="1">
    <source>
        <dbReference type="SAM" id="Phobius"/>
    </source>
</evidence>
<evidence type="ECO:0008006" key="4">
    <source>
        <dbReference type="Google" id="ProtNLM"/>
    </source>
</evidence>
<comment type="caution">
    <text evidence="2">The sequence shown here is derived from an EMBL/GenBank/DDBJ whole genome shotgun (WGS) entry which is preliminary data.</text>
</comment>
<feature type="transmembrane region" description="Helical" evidence="1">
    <location>
        <begin position="241"/>
        <end position="259"/>
    </location>
</feature>
<keyword evidence="1" id="KW-0472">Membrane</keyword>
<dbReference type="InterPro" id="IPR019275">
    <property type="entry name" value="DUF2301"/>
</dbReference>
<organism evidence="2 3">
    <name type="scientific">Gossypium schwendimanii</name>
    <name type="common">Cotton</name>
    <dbReference type="NCBI Taxonomy" id="34291"/>
    <lineage>
        <taxon>Eukaryota</taxon>
        <taxon>Viridiplantae</taxon>
        <taxon>Streptophyta</taxon>
        <taxon>Embryophyta</taxon>
        <taxon>Tracheophyta</taxon>
        <taxon>Spermatophyta</taxon>
        <taxon>Magnoliopsida</taxon>
        <taxon>eudicotyledons</taxon>
        <taxon>Gunneridae</taxon>
        <taxon>Pentapetalae</taxon>
        <taxon>rosids</taxon>
        <taxon>malvids</taxon>
        <taxon>Malvales</taxon>
        <taxon>Malvaceae</taxon>
        <taxon>Malvoideae</taxon>
        <taxon>Gossypium</taxon>
    </lineage>
</organism>
<feature type="transmembrane region" description="Helical" evidence="1">
    <location>
        <begin position="112"/>
        <end position="134"/>
    </location>
</feature>
<dbReference type="Proteomes" id="UP000593576">
    <property type="component" value="Unassembled WGS sequence"/>
</dbReference>
<reference evidence="2 3" key="1">
    <citation type="journal article" date="2019" name="Genome Biol. Evol.">
        <title>Insights into the evolution of the New World diploid cottons (Gossypium, subgenus Houzingenia) based on genome sequencing.</title>
        <authorList>
            <person name="Grover C.E."/>
            <person name="Arick M.A. 2nd"/>
            <person name="Thrash A."/>
            <person name="Conover J.L."/>
            <person name="Sanders W.S."/>
            <person name="Peterson D.G."/>
            <person name="Frelichowski J.E."/>
            <person name="Scheffler J.A."/>
            <person name="Scheffler B.E."/>
            <person name="Wendel J.F."/>
        </authorList>
    </citation>
    <scope>NUCLEOTIDE SEQUENCE [LARGE SCALE GENOMIC DNA]</scope>
    <source>
        <strain evidence="2">1</strain>
        <tissue evidence="2">Leaf</tissue>
    </source>
</reference>
<name>A0A7J9KR69_GOSSC</name>
<feature type="transmembrane region" description="Helical" evidence="1">
    <location>
        <begin position="150"/>
        <end position="170"/>
    </location>
</feature>
<evidence type="ECO:0000313" key="3">
    <source>
        <dbReference type="Proteomes" id="UP000593576"/>
    </source>
</evidence>
<keyword evidence="1" id="KW-1133">Transmembrane helix</keyword>
<accession>A0A7J9KR69</accession>
<feature type="transmembrane region" description="Helical" evidence="1">
    <location>
        <begin position="265"/>
        <end position="284"/>
    </location>
</feature>
<dbReference type="PANTHER" id="PTHR36716">
    <property type="entry name" value="F3H9.20 PROTEIN"/>
    <property type="match status" value="1"/>
</dbReference>
<keyword evidence="1" id="KW-0812">Transmembrane</keyword>